<dbReference type="GO" id="GO:0031593">
    <property type="term" value="F:polyubiquitin modification-dependent protein binding"/>
    <property type="evidence" value="ECO:0007669"/>
    <property type="project" value="UniProtKB-UniRule"/>
</dbReference>
<evidence type="ECO:0000259" key="8">
    <source>
        <dbReference type="PROSITE" id="PS50030"/>
    </source>
</evidence>
<dbReference type="GO" id="GO:0005654">
    <property type="term" value="C:nucleoplasm"/>
    <property type="evidence" value="ECO:0007669"/>
    <property type="project" value="TreeGrafter"/>
</dbReference>
<feature type="domain" description="Ubiquitin-like" evidence="9">
    <location>
        <begin position="1"/>
        <end position="76"/>
    </location>
</feature>
<dbReference type="InterPro" id="IPR029071">
    <property type="entry name" value="Ubiquitin-like_domsf"/>
</dbReference>
<dbReference type="InterPro" id="IPR015940">
    <property type="entry name" value="UBA"/>
</dbReference>
<feature type="domain" description="UBA" evidence="8">
    <location>
        <begin position="257"/>
        <end position="300"/>
    </location>
</feature>
<dbReference type="GO" id="GO:0005829">
    <property type="term" value="C:cytosol"/>
    <property type="evidence" value="ECO:0007669"/>
    <property type="project" value="TreeGrafter"/>
</dbReference>
<organism evidence="10 11">
    <name type="scientific">Salix dunnii</name>
    <dbReference type="NCBI Taxonomy" id="1413687"/>
    <lineage>
        <taxon>Eukaryota</taxon>
        <taxon>Viridiplantae</taxon>
        <taxon>Streptophyta</taxon>
        <taxon>Embryophyta</taxon>
        <taxon>Tracheophyta</taxon>
        <taxon>Spermatophyta</taxon>
        <taxon>Magnoliopsida</taxon>
        <taxon>eudicotyledons</taxon>
        <taxon>Gunneridae</taxon>
        <taxon>Pentapetalae</taxon>
        <taxon>rosids</taxon>
        <taxon>fabids</taxon>
        <taxon>Malpighiales</taxon>
        <taxon>Salicaceae</taxon>
        <taxon>Saliceae</taxon>
        <taxon>Salix</taxon>
    </lineage>
</organism>
<dbReference type="FunFam" id="1.10.8.10:FF:000003">
    <property type="entry name" value="UV excision repair protein RAD23 homolog"/>
    <property type="match status" value="1"/>
</dbReference>
<dbReference type="GO" id="GO:0070628">
    <property type="term" value="F:proteasome binding"/>
    <property type="evidence" value="ECO:0007669"/>
    <property type="project" value="TreeGrafter"/>
</dbReference>
<evidence type="ECO:0000259" key="9">
    <source>
        <dbReference type="PROSITE" id="PS50053"/>
    </source>
</evidence>
<gene>
    <name evidence="10" type="ORF">SADUNF_Sadunf17G0107300</name>
</gene>
<dbReference type="FunFam" id="3.10.20.90:FF:000069">
    <property type="entry name" value="UV excision repair protein RAD23"/>
    <property type="match status" value="1"/>
</dbReference>
<dbReference type="OrthoDB" id="419317at2759"/>
<feature type="compositionally biased region" description="Low complexity" evidence="7">
    <location>
        <begin position="183"/>
        <end position="205"/>
    </location>
</feature>
<dbReference type="FunFam" id="1.10.10.540:FF:000001">
    <property type="entry name" value="UV excision repair protein RAD23 B"/>
    <property type="match status" value="1"/>
</dbReference>
<evidence type="ECO:0000256" key="2">
    <source>
        <dbReference type="ARBA" id="ARBA00022737"/>
    </source>
</evidence>
<dbReference type="Gene3D" id="1.10.8.10">
    <property type="entry name" value="DNA helicase RuvA subunit, C-terminal domain"/>
    <property type="match status" value="2"/>
</dbReference>
<accession>A0A835J8H7</accession>
<dbReference type="InterPro" id="IPR006636">
    <property type="entry name" value="STI1_HS-bd"/>
</dbReference>
<comment type="subcellular location">
    <subcellularLocation>
        <location evidence="6">Nucleus</location>
    </subcellularLocation>
    <subcellularLocation>
        <location evidence="6">Cytoplasm</location>
    </subcellularLocation>
</comment>
<comment type="caution">
    <text evidence="10">The sequence shown here is derived from an EMBL/GenBank/DDBJ whole genome shotgun (WGS) entry which is preliminary data.</text>
</comment>
<dbReference type="SMART" id="SM00165">
    <property type="entry name" value="UBA"/>
    <property type="match status" value="2"/>
</dbReference>
<dbReference type="Proteomes" id="UP000657918">
    <property type="component" value="Unassembled WGS sequence"/>
</dbReference>
<dbReference type="PANTHER" id="PTHR10621">
    <property type="entry name" value="UV EXCISION REPAIR PROTEIN RAD23"/>
    <property type="match status" value="1"/>
</dbReference>
<dbReference type="SMART" id="SM00213">
    <property type="entry name" value="UBQ"/>
    <property type="match status" value="1"/>
</dbReference>
<dbReference type="CDD" id="cd14382">
    <property type="entry name" value="UBA2_RAD23_plant"/>
    <property type="match status" value="1"/>
</dbReference>
<evidence type="ECO:0000256" key="7">
    <source>
        <dbReference type="SAM" id="MobiDB-lite"/>
    </source>
</evidence>
<dbReference type="CDD" id="cd01805">
    <property type="entry name" value="Ubl_Rad23"/>
    <property type="match status" value="1"/>
</dbReference>
<comment type="similarity">
    <text evidence="1 6">Belongs to the RAD23 family.</text>
</comment>
<dbReference type="Pfam" id="PF00240">
    <property type="entry name" value="ubiquitin"/>
    <property type="match status" value="1"/>
</dbReference>
<dbReference type="InterPro" id="IPR015360">
    <property type="entry name" value="XPC-bd"/>
</dbReference>
<sequence length="485" mass="51541">MKVFVKTLKGTNFEIEVKPEDTVVEVKKNIESVQGADVYPAAQQMLIYQGKVLKDDTTLDESKVAENSFIVVMLSKVTFLAFVPNFSDKRKVSKWKEMLRIPNIHNSIKPTISPCAGSLFMFNKWVFRHLSFCIETTIVKRGAGRSKVSSGGPSTTAAAPPNSKVSSGGPSTATAPPPDSKVSGGPSTATAAPPTQAQPASSLPSNVTQPSATSQAAVPAVALPQSAAESSPAAVISALSSDADMYGQAASNLVAGSNLEATIQQILDMGGGSWNRETVVRALRAAFNNPERAVEYLYSGIPEQAEVPPVAQGPASGDAVNPPAQAQQPAAPPSGGPNANPLDLFPQGLPSTGSNAGAGNLDFLRNSQQFQALRAMVQANPQILQPMLQELGKQNPHLMRLIQEHQPDFLRLINEPIEGEGNVLGQLASAAPQAVTVTPEEREAIERLVAMGFDRALVLEVFFACNKNEELAANYLLDHMHEFDE</sequence>
<evidence type="ECO:0000256" key="4">
    <source>
        <dbReference type="ARBA" id="ARBA00023204"/>
    </source>
</evidence>
<dbReference type="InterPro" id="IPR000626">
    <property type="entry name" value="Ubiquitin-like_dom"/>
</dbReference>
<dbReference type="Gene3D" id="1.10.10.540">
    <property type="entry name" value="XPC-binding domain"/>
    <property type="match status" value="1"/>
</dbReference>
<evidence type="ECO:0000256" key="1">
    <source>
        <dbReference type="ARBA" id="ARBA00009878"/>
    </source>
</evidence>
<keyword evidence="2" id="KW-0677">Repeat</keyword>
<feature type="domain" description="UBA" evidence="8">
    <location>
        <begin position="438"/>
        <end position="479"/>
    </location>
</feature>
<dbReference type="GO" id="GO:0006289">
    <property type="term" value="P:nucleotide-excision repair"/>
    <property type="evidence" value="ECO:0007669"/>
    <property type="project" value="UniProtKB-UniRule"/>
</dbReference>
<protein>
    <recommendedName>
        <fullName evidence="6">Ubiquitin receptor RAD23</fullName>
    </recommendedName>
    <alternativeName>
        <fullName evidence="6">DNA repair protein RAD23</fullName>
    </alternativeName>
</protein>
<dbReference type="PRINTS" id="PR01839">
    <property type="entry name" value="RAD23PROTEIN"/>
</dbReference>
<feature type="compositionally biased region" description="Polar residues" evidence="7">
    <location>
        <begin position="147"/>
        <end position="174"/>
    </location>
</feature>
<dbReference type="PROSITE" id="PS50030">
    <property type="entry name" value="UBA"/>
    <property type="match status" value="2"/>
</dbReference>
<evidence type="ECO:0000256" key="6">
    <source>
        <dbReference type="RuleBase" id="RU367049"/>
    </source>
</evidence>
<dbReference type="CDD" id="cd14379">
    <property type="entry name" value="UBA1_Rad23_plant"/>
    <property type="match status" value="1"/>
</dbReference>
<evidence type="ECO:0000313" key="11">
    <source>
        <dbReference type="Proteomes" id="UP000657918"/>
    </source>
</evidence>
<keyword evidence="4 6" id="KW-0234">DNA repair</keyword>
<reference evidence="10 11" key="1">
    <citation type="submission" date="2020-10" db="EMBL/GenBank/DDBJ databases">
        <title>Plant Genome Project.</title>
        <authorList>
            <person name="Zhang R.-G."/>
        </authorList>
    </citation>
    <scope>NUCLEOTIDE SEQUENCE [LARGE SCALE GENOMIC DNA]</scope>
    <source>
        <strain evidence="10">FAFU-HL-1</strain>
        <tissue evidence="10">Leaf</tissue>
    </source>
</reference>
<keyword evidence="6" id="KW-0963">Cytoplasm</keyword>
<dbReference type="Pfam" id="PF09280">
    <property type="entry name" value="XPC-binding"/>
    <property type="match status" value="1"/>
</dbReference>
<keyword evidence="5 6" id="KW-0539">Nucleus</keyword>
<dbReference type="GO" id="GO:0003684">
    <property type="term" value="F:damaged DNA binding"/>
    <property type="evidence" value="ECO:0007669"/>
    <property type="project" value="UniProtKB-UniRule"/>
</dbReference>
<dbReference type="AlphaFoldDB" id="A0A835J8H7"/>
<dbReference type="Gene3D" id="3.10.20.90">
    <property type="entry name" value="Phosphatidylinositol 3-kinase Catalytic Subunit, Chain A, domain 1"/>
    <property type="match status" value="1"/>
</dbReference>
<dbReference type="SUPFAM" id="SSF54236">
    <property type="entry name" value="Ubiquitin-like"/>
    <property type="match status" value="1"/>
</dbReference>
<dbReference type="PROSITE" id="PS50053">
    <property type="entry name" value="UBIQUITIN_2"/>
    <property type="match status" value="1"/>
</dbReference>
<dbReference type="SUPFAM" id="SSF46934">
    <property type="entry name" value="UBA-like"/>
    <property type="match status" value="2"/>
</dbReference>
<dbReference type="SUPFAM" id="SSF101238">
    <property type="entry name" value="XPC-binding domain"/>
    <property type="match status" value="1"/>
</dbReference>
<comment type="function">
    <text evidence="6">Multiubiquitin chain receptor involved in modulation of proteasomal degradation. Involved in nucleotide excision repair.</text>
</comment>
<feature type="region of interest" description="Disordered" evidence="7">
    <location>
        <begin position="143"/>
        <end position="212"/>
    </location>
</feature>
<dbReference type="FunFam" id="1.10.8.10:FF:000002">
    <property type="entry name" value="UV excision repair protein RAD23 homolog"/>
    <property type="match status" value="1"/>
</dbReference>
<dbReference type="GO" id="GO:0043161">
    <property type="term" value="P:proteasome-mediated ubiquitin-dependent protein catabolic process"/>
    <property type="evidence" value="ECO:0007669"/>
    <property type="project" value="UniProtKB-UniRule"/>
</dbReference>
<evidence type="ECO:0000256" key="3">
    <source>
        <dbReference type="ARBA" id="ARBA00022763"/>
    </source>
</evidence>
<dbReference type="InterPro" id="IPR009060">
    <property type="entry name" value="UBA-like_sf"/>
</dbReference>
<evidence type="ECO:0000313" key="10">
    <source>
        <dbReference type="EMBL" id="KAF9663969.1"/>
    </source>
</evidence>
<dbReference type="EMBL" id="JADGMS010000017">
    <property type="protein sequence ID" value="KAF9663969.1"/>
    <property type="molecule type" value="Genomic_DNA"/>
</dbReference>
<proteinExistence type="inferred from homology"/>
<dbReference type="SMART" id="SM00727">
    <property type="entry name" value="STI1"/>
    <property type="match status" value="1"/>
</dbReference>
<dbReference type="PANTHER" id="PTHR10621:SF35">
    <property type="entry name" value="UBIQUITIN RECEPTOR RAD23C"/>
    <property type="match status" value="1"/>
</dbReference>
<dbReference type="GO" id="GO:0043130">
    <property type="term" value="F:ubiquitin binding"/>
    <property type="evidence" value="ECO:0007669"/>
    <property type="project" value="UniProtKB-UniRule"/>
</dbReference>
<dbReference type="NCBIfam" id="TIGR00601">
    <property type="entry name" value="rad23"/>
    <property type="match status" value="1"/>
</dbReference>
<dbReference type="InterPro" id="IPR004806">
    <property type="entry name" value="Rad23"/>
</dbReference>
<keyword evidence="11" id="KW-1185">Reference proteome</keyword>
<evidence type="ECO:0000256" key="5">
    <source>
        <dbReference type="ARBA" id="ARBA00023242"/>
    </source>
</evidence>
<feature type="region of interest" description="Disordered" evidence="7">
    <location>
        <begin position="307"/>
        <end position="357"/>
    </location>
</feature>
<dbReference type="Pfam" id="PF00627">
    <property type="entry name" value="UBA"/>
    <property type="match status" value="2"/>
</dbReference>
<dbReference type="InterPro" id="IPR036353">
    <property type="entry name" value="XPC-bd_sf"/>
</dbReference>
<keyword evidence="3 6" id="KW-0227">DNA damage</keyword>
<name>A0A835J8H7_9ROSI</name>